<gene>
    <name evidence="2" type="ORF">QR46_4340</name>
</gene>
<reference evidence="2 3" key="1">
    <citation type="journal article" date="2015" name="Mol. Biochem. Parasitol.">
        <title>Identification of polymorphic genes for use in assemblage B genotyping assays through comparative genomics of multiple assemblage B Giardia duodenalis isolates.</title>
        <authorList>
            <person name="Wielinga C."/>
            <person name="Thompson R.C."/>
            <person name="Monis P."/>
            <person name="Ryan U."/>
        </authorList>
    </citation>
    <scope>NUCLEOTIDE SEQUENCE [LARGE SCALE GENOMIC DNA]</scope>
    <source>
        <strain evidence="2 3">BAH15c1</strain>
    </source>
</reference>
<dbReference type="VEuPathDB" id="GiardiaDB:QR46_4340"/>
<evidence type="ECO:0000256" key="1">
    <source>
        <dbReference type="SAM" id="MobiDB-lite"/>
    </source>
</evidence>
<name>A0A132NPI7_GIAIN</name>
<dbReference type="EMBL" id="JXTI01000163">
    <property type="protein sequence ID" value="KWX11682.1"/>
    <property type="molecule type" value="Genomic_DNA"/>
</dbReference>
<dbReference type="Proteomes" id="UP000070089">
    <property type="component" value="Unassembled WGS sequence"/>
</dbReference>
<dbReference type="OrthoDB" id="10252543at2759"/>
<proteinExistence type="predicted"/>
<feature type="region of interest" description="Disordered" evidence="1">
    <location>
        <begin position="357"/>
        <end position="402"/>
    </location>
</feature>
<sequence length="1136" mass="127546">MDPVVQKLKALGCDASKESVNDQLNQLRQKKRGNAEEAAHDVQEKFVDFSSLLTCINRMISLTQSIDFHSGKFTALTEKSAEVFSSVLARCKDRDQLQLKYDQAIQHADFFKLSDEMAKCISLVDYIASVNREDLRMYLQYLISLKNRYFYLDMKAASKVELLSPVLEQLGQQNTVLGDHLNIFLTRIDTKKLADTNISSLFGQNAVVTRLVPENSQLLNKKLMDFAPRFENLLRKFMNIEEIALDSKLSLSNFGKLCGYGYTFSGNFKDVFGDAFISDVFPFTISLTTALPWDVRYGLVQRISFMGMAGLLSEEILRLILLIIYNQIVFVFSLNYLYLECTLDETDSTLRSPLTSNPSTLASPQFPPVSPPPSMDSPTSVLRLGQVSGEPSPVPKQLSSSLVSPGGTQQNIYCWSDFLFYIGLKPKELIRTQNMCYIGPILDQKQIQIPFAKEPPLFEQIENASFSSLILNLLHMTSPVSTSLAEKLQKPVDSYFTTMRYFIDGLGFLVRTVPGMTQGIVAHIVNLFLKQIAQFVTTRKGDIIIFNSVCLDALNAGYHLLSILSKLGAGYLDITKGAFQFISSLEASILKSYLFTAQSIARSIGMCSVVNLSALLHEDMPQVCSVDSPEQNLQLINVSPSLKTIRRPSMLTEPTSDIESNTFALLTTTVRNDAAYLAYDYGILRHVHSIYHKSVLKHGNQRIISGTTNSEQSISLCILAVLSLLEHAALLVSKMKNLTIEDLTKTFLAIIQGYLSGTIFDLHLLREYQSKISDFELGKTRKGVLYDAHQPGQSSQSLHLLNFEAFDKSFYRKLFGSFTVCSIEASLQQLIADSFIIQRNLLPLLASKLDINIEPSASASLLDQLFLGISLLDELQYSIETAKSCYSTDAIMEIRSELDTTQLADFSVHRTRQAHILVRNCFSMDNKPADYIDLYSFDESGTFFKACQSTFLVLSMTIEYYLDFLLYSVFSEIDELVLDIQKPKSIALSGVTYSVLNQTLVAALHKEATETIVNPGSIEFTPLINQIFSLGCLHNVLVAISRVKNKLVQNELIDCSSMWSSVRERIVAYLKQYTCDLLPLLKETNHVSFVLIFNFLFKAFSNRDILEPRSESSGIQSTLKLVTQTFQMKFKRLLDA</sequence>
<accession>A0A132NPI7</accession>
<protein>
    <submittedName>
        <fullName evidence="2">Uncharacterized protein</fullName>
    </submittedName>
</protein>
<feature type="compositionally biased region" description="Pro residues" evidence="1">
    <location>
        <begin position="365"/>
        <end position="375"/>
    </location>
</feature>
<organism evidence="2 3">
    <name type="scientific">Giardia duodenalis assemblage B</name>
    <dbReference type="NCBI Taxonomy" id="1394984"/>
    <lineage>
        <taxon>Eukaryota</taxon>
        <taxon>Metamonada</taxon>
        <taxon>Diplomonadida</taxon>
        <taxon>Hexamitidae</taxon>
        <taxon>Giardiinae</taxon>
        <taxon>Giardia</taxon>
    </lineage>
</organism>
<comment type="caution">
    <text evidence="2">The sequence shown here is derived from an EMBL/GenBank/DDBJ whole genome shotgun (WGS) entry which is preliminary data.</text>
</comment>
<evidence type="ECO:0000313" key="3">
    <source>
        <dbReference type="Proteomes" id="UP000070089"/>
    </source>
</evidence>
<dbReference type="AlphaFoldDB" id="A0A132NPI7"/>
<evidence type="ECO:0000313" key="2">
    <source>
        <dbReference type="EMBL" id="KWX11682.1"/>
    </source>
</evidence>